<evidence type="ECO:0000313" key="3">
    <source>
        <dbReference type="Proteomes" id="UP001374535"/>
    </source>
</evidence>
<keyword evidence="1" id="KW-0472">Membrane</keyword>
<dbReference type="EMBL" id="CP144699">
    <property type="protein sequence ID" value="WVZ19699.1"/>
    <property type="molecule type" value="Genomic_DNA"/>
</dbReference>
<organism evidence="2 3">
    <name type="scientific">Vigna mungo</name>
    <name type="common">Black gram</name>
    <name type="synonym">Phaseolus mungo</name>
    <dbReference type="NCBI Taxonomy" id="3915"/>
    <lineage>
        <taxon>Eukaryota</taxon>
        <taxon>Viridiplantae</taxon>
        <taxon>Streptophyta</taxon>
        <taxon>Embryophyta</taxon>
        <taxon>Tracheophyta</taxon>
        <taxon>Spermatophyta</taxon>
        <taxon>Magnoliopsida</taxon>
        <taxon>eudicotyledons</taxon>
        <taxon>Gunneridae</taxon>
        <taxon>Pentapetalae</taxon>
        <taxon>rosids</taxon>
        <taxon>fabids</taxon>
        <taxon>Fabales</taxon>
        <taxon>Fabaceae</taxon>
        <taxon>Papilionoideae</taxon>
        <taxon>50 kb inversion clade</taxon>
        <taxon>NPAAA clade</taxon>
        <taxon>indigoferoid/millettioid clade</taxon>
        <taxon>Phaseoleae</taxon>
        <taxon>Vigna</taxon>
    </lineage>
</organism>
<protein>
    <submittedName>
        <fullName evidence="2">Uncharacterized protein</fullName>
    </submittedName>
</protein>
<keyword evidence="1" id="KW-1133">Transmembrane helix</keyword>
<sequence length="110" mass="12651">MSTLSRSFDCKKREGKNPQLTLLPLSLILMTTLFFIFANKLLLPFPGIRFPISFPIFSTLLFILFNSTLYLHPTTFSFFFPTNSPHSHDFYRGSVAAAPPTGWKHFSLFR</sequence>
<proteinExistence type="predicted"/>
<accession>A0AAQ3S8M5</accession>
<evidence type="ECO:0000313" key="2">
    <source>
        <dbReference type="EMBL" id="WVZ19699.1"/>
    </source>
</evidence>
<keyword evidence="3" id="KW-1185">Reference proteome</keyword>
<gene>
    <name evidence="2" type="ORF">V8G54_007021</name>
</gene>
<dbReference type="Proteomes" id="UP001374535">
    <property type="component" value="Chromosome 2"/>
</dbReference>
<dbReference type="AlphaFoldDB" id="A0AAQ3S8M5"/>
<reference evidence="2 3" key="1">
    <citation type="journal article" date="2023" name="Life. Sci Alliance">
        <title>Evolutionary insights into 3D genome organization and epigenetic landscape of Vigna mungo.</title>
        <authorList>
            <person name="Junaid A."/>
            <person name="Singh B."/>
            <person name="Bhatia S."/>
        </authorList>
    </citation>
    <scope>NUCLEOTIDE SEQUENCE [LARGE SCALE GENOMIC DNA]</scope>
    <source>
        <strain evidence="2">Urdbean</strain>
    </source>
</reference>
<feature type="transmembrane region" description="Helical" evidence="1">
    <location>
        <begin position="50"/>
        <end position="71"/>
    </location>
</feature>
<keyword evidence="1" id="KW-0812">Transmembrane</keyword>
<evidence type="ECO:0000256" key="1">
    <source>
        <dbReference type="SAM" id="Phobius"/>
    </source>
</evidence>
<name>A0AAQ3S8M5_VIGMU</name>
<feature type="transmembrane region" description="Helical" evidence="1">
    <location>
        <begin position="20"/>
        <end position="38"/>
    </location>
</feature>